<gene>
    <name evidence="2" type="ORF">AQUCO_06400056v1</name>
</gene>
<feature type="region of interest" description="Disordered" evidence="1">
    <location>
        <begin position="66"/>
        <end position="93"/>
    </location>
</feature>
<proteinExistence type="predicted"/>
<protein>
    <submittedName>
        <fullName evidence="2">Uncharacterized protein</fullName>
    </submittedName>
</protein>
<sequence length="116" mass="13897">MKLSSHLQRPQVLAPLLDLEAEDEEEDKDSRELHFVRREESMVRGRDLRLRSRSLHRRARSLSPLRNTLPYQWQDDDDDEEEENERRTRREFNQCCDIDLDGKKLETPSTETTPSF</sequence>
<dbReference type="Proteomes" id="UP000230069">
    <property type="component" value="Unassembled WGS sequence"/>
</dbReference>
<keyword evidence="3" id="KW-1185">Reference proteome</keyword>
<reference evidence="2 3" key="1">
    <citation type="submission" date="2017-09" db="EMBL/GenBank/DDBJ databases">
        <title>WGS assembly of Aquilegia coerulea Goldsmith.</title>
        <authorList>
            <person name="Hodges S."/>
            <person name="Kramer E."/>
            <person name="Nordborg M."/>
            <person name="Tomkins J."/>
            <person name="Borevitz J."/>
            <person name="Derieg N."/>
            <person name="Yan J."/>
            <person name="Mihaltcheva S."/>
            <person name="Hayes R.D."/>
            <person name="Rokhsar D."/>
        </authorList>
    </citation>
    <scope>NUCLEOTIDE SEQUENCE [LARGE SCALE GENOMIC DNA]</scope>
    <source>
        <strain evidence="3">cv. Goldsmith</strain>
    </source>
</reference>
<organism evidence="2 3">
    <name type="scientific">Aquilegia coerulea</name>
    <name type="common">Rocky mountain columbine</name>
    <dbReference type="NCBI Taxonomy" id="218851"/>
    <lineage>
        <taxon>Eukaryota</taxon>
        <taxon>Viridiplantae</taxon>
        <taxon>Streptophyta</taxon>
        <taxon>Embryophyta</taxon>
        <taxon>Tracheophyta</taxon>
        <taxon>Spermatophyta</taxon>
        <taxon>Magnoliopsida</taxon>
        <taxon>Ranunculales</taxon>
        <taxon>Ranunculaceae</taxon>
        <taxon>Thalictroideae</taxon>
        <taxon>Aquilegia</taxon>
    </lineage>
</organism>
<dbReference type="InterPro" id="IPR012442">
    <property type="entry name" value="DUF1645_plant"/>
</dbReference>
<evidence type="ECO:0000313" key="2">
    <source>
        <dbReference type="EMBL" id="PIA29005.1"/>
    </source>
</evidence>
<dbReference type="InParanoid" id="A0A2G5CCL3"/>
<feature type="compositionally biased region" description="Acidic residues" evidence="1">
    <location>
        <begin position="74"/>
        <end position="83"/>
    </location>
</feature>
<evidence type="ECO:0000313" key="3">
    <source>
        <dbReference type="Proteomes" id="UP000230069"/>
    </source>
</evidence>
<dbReference type="AlphaFoldDB" id="A0A2G5CCL3"/>
<evidence type="ECO:0000256" key="1">
    <source>
        <dbReference type="SAM" id="MobiDB-lite"/>
    </source>
</evidence>
<name>A0A2G5CCL3_AQUCA</name>
<dbReference type="Pfam" id="PF07816">
    <property type="entry name" value="DUF1645"/>
    <property type="match status" value="1"/>
</dbReference>
<accession>A0A2G5CCL3</accession>
<dbReference type="EMBL" id="KZ305081">
    <property type="protein sequence ID" value="PIA29005.1"/>
    <property type="molecule type" value="Genomic_DNA"/>
</dbReference>